<reference evidence="17" key="1">
    <citation type="journal article" date="2019" name="Int. J. Syst. Evol. Microbiol.">
        <title>The Global Catalogue of Microorganisms (GCM) 10K type strain sequencing project: providing services to taxonomists for standard genome sequencing and annotation.</title>
        <authorList>
            <consortium name="The Broad Institute Genomics Platform"/>
            <consortium name="The Broad Institute Genome Sequencing Center for Infectious Disease"/>
            <person name="Wu L."/>
            <person name="Ma J."/>
        </authorList>
    </citation>
    <scope>NUCLEOTIDE SEQUENCE [LARGE SCALE GENOMIC DNA]</scope>
    <source>
        <strain evidence="17">CGMCC 4.7396</strain>
    </source>
</reference>
<organism evidence="16 17">
    <name type="scientific">Glycomyces rhizosphaerae</name>
    <dbReference type="NCBI Taxonomy" id="2054422"/>
    <lineage>
        <taxon>Bacteria</taxon>
        <taxon>Bacillati</taxon>
        <taxon>Actinomycetota</taxon>
        <taxon>Actinomycetes</taxon>
        <taxon>Glycomycetales</taxon>
        <taxon>Glycomycetaceae</taxon>
        <taxon>Glycomyces</taxon>
    </lineage>
</organism>
<evidence type="ECO:0000256" key="4">
    <source>
        <dbReference type="ARBA" id="ARBA00013076"/>
    </source>
</evidence>
<dbReference type="EMBL" id="JBHRWO010000021">
    <property type="protein sequence ID" value="MFC3494920.1"/>
    <property type="molecule type" value="Genomic_DNA"/>
</dbReference>
<evidence type="ECO:0000256" key="9">
    <source>
        <dbReference type="ARBA" id="ARBA00023002"/>
    </source>
</evidence>
<evidence type="ECO:0000256" key="1">
    <source>
        <dbReference type="ARBA" id="ARBA00001974"/>
    </source>
</evidence>
<dbReference type="PANTHER" id="PTHR42802:SF1">
    <property type="entry name" value="L-ORNITHINE N(5)-MONOOXYGENASE"/>
    <property type="match status" value="1"/>
</dbReference>
<protein>
    <recommendedName>
        <fullName evidence="5">L-lysine N6-monooxygenase MbtG</fullName>
        <ecNumber evidence="4">1.14.13.59</ecNumber>
    </recommendedName>
    <alternativeName>
        <fullName evidence="14">Lysine 6-N-hydroxylase</fullName>
    </alternativeName>
    <alternativeName>
        <fullName evidence="13">Lysine N6-hydroxylase</fullName>
    </alternativeName>
    <alternativeName>
        <fullName evidence="11">Lysine-N-oxygenase</fullName>
    </alternativeName>
    <alternativeName>
        <fullName evidence="12">Mycobactin synthase protein G</fullName>
    </alternativeName>
</protein>
<dbReference type="SUPFAM" id="SSF51905">
    <property type="entry name" value="FAD/NAD(P)-binding domain"/>
    <property type="match status" value="1"/>
</dbReference>
<evidence type="ECO:0000313" key="16">
    <source>
        <dbReference type="EMBL" id="MFC3494920.1"/>
    </source>
</evidence>
<sequence length="424" mass="48160">MKTYDFIGIGLGPFNLGLAALTAPIADLDGIFLERKPNVDWHPGMLIEGTTMQVPFMADLVTLADPTSEYSFLNYLKESGRIYPFYIRESFFQLRTEFQDYLRWAAEKLDNLRFERTVTAVTWEDGVYAVRSEGPGGATTDYARRLVLGTGTPPWIPPSCRELESPTVCHASSYLEHRDRLRECGSITVVGSGQSAAEIYRDLLVDIEGGGYELNWVTRSPRFFPLEYTKLTLEMTSPEYVDYFHELPSAKRDELNAAHKNLYKGINADLINEIFDLLYQKRFERGTVPTRLFTNCTVEKATGCGSVRLSVRQHEQDRSFELQTEGLVLATGYSYRVPEFMNEVRDRLRFDATGRLEARRDYSVDAEGNGEVFVQNAELATHGFVSPDLGMAAYRNSWIIRSLTGREVYPIERRIGFQEFGAPA</sequence>
<evidence type="ECO:0000256" key="13">
    <source>
        <dbReference type="ARBA" id="ARBA00032493"/>
    </source>
</evidence>
<evidence type="ECO:0000256" key="2">
    <source>
        <dbReference type="ARBA" id="ARBA00004924"/>
    </source>
</evidence>
<comment type="catalytic activity">
    <reaction evidence="15">
        <text>L-lysine + NADPH + O2 = N(6)-hydroxy-L-lysine + NADP(+) + H2O</text>
        <dbReference type="Rhea" id="RHEA:23228"/>
        <dbReference type="ChEBI" id="CHEBI:15377"/>
        <dbReference type="ChEBI" id="CHEBI:15379"/>
        <dbReference type="ChEBI" id="CHEBI:32551"/>
        <dbReference type="ChEBI" id="CHEBI:57783"/>
        <dbReference type="ChEBI" id="CHEBI:57820"/>
        <dbReference type="ChEBI" id="CHEBI:58349"/>
        <dbReference type="EC" id="1.14.13.59"/>
    </reaction>
</comment>
<keyword evidence="17" id="KW-1185">Reference proteome</keyword>
<dbReference type="Gene3D" id="3.50.50.60">
    <property type="entry name" value="FAD/NAD(P)-binding domain"/>
    <property type="match status" value="1"/>
</dbReference>
<keyword evidence="6" id="KW-0285">Flavoprotein</keyword>
<evidence type="ECO:0000256" key="10">
    <source>
        <dbReference type="ARBA" id="ARBA00023033"/>
    </source>
</evidence>
<comment type="cofactor">
    <cofactor evidence="1">
        <name>FAD</name>
        <dbReference type="ChEBI" id="CHEBI:57692"/>
    </cofactor>
</comment>
<keyword evidence="7" id="KW-0274">FAD</keyword>
<evidence type="ECO:0000256" key="5">
    <source>
        <dbReference type="ARBA" id="ARBA00016406"/>
    </source>
</evidence>
<gene>
    <name evidence="16" type="ORF">ACFO8M_20735</name>
</gene>
<dbReference type="RefSeq" id="WP_387979100.1">
    <property type="nucleotide sequence ID" value="NZ_JBHRWO010000021.1"/>
</dbReference>
<dbReference type="InterPro" id="IPR036188">
    <property type="entry name" value="FAD/NAD-bd_sf"/>
</dbReference>
<dbReference type="EC" id="1.14.13.59" evidence="4"/>
<keyword evidence="10" id="KW-0503">Monooxygenase</keyword>
<evidence type="ECO:0000256" key="7">
    <source>
        <dbReference type="ARBA" id="ARBA00022827"/>
    </source>
</evidence>
<accession>A0ABV7Q265</accession>
<comment type="pathway">
    <text evidence="2">Siderophore biosynthesis.</text>
</comment>
<proteinExistence type="inferred from homology"/>
<keyword evidence="8" id="KW-0521">NADP</keyword>
<name>A0ABV7Q265_9ACTN</name>
<evidence type="ECO:0000256" key="8">
    <source>
        <dbReference type="ARBA" id="ARBA00022857"/>
    </source>
</evidence>
<evidence type="ECO:0000313" key="17">
    <source>
        <dbReference type="Proteomes" id="UP001595712"/>
    </source>
</evidence>
<comment type="caution">
    <text evidence="16">The sequence shown here is derived from an EMBL/GenBank/DDBJ whole genome shotgun (WGS) entry which is preliminary data.</text>
</comment>
<dbReference type="InterPro" id="IPR025700">
    <property type="entry name" value="Lys/Orn_oxygenase"/>
</dbReference>
<dbReference type="PANTHER" id="PTHR42802">
    <property type="entry name" value="MONOOXYGENASE"/>
    <property type="match status" value="1"/>
</dbReference>
<keyword evidence="9" id="KW-0560">Oxidoreductase</keyword>
<evidence type="ECO:0000256" key="11">
    <source>
        <dbReference type="ARBA" id="ARBA00029939"/>
    </source>
</evidence>
<evidence type="ECO:0000256" key="12">
    <source>
        <dbReference type="ARBA" id="ARBA00031158"/>
    </source>
</evidence>
<evidence type="ECO:0000256" key="15">
    <source>
        <dbReference type="ARBA" id="ARBA00048407"/>
    </source>
</evidence>
<evidence type="ECO:0000256" key="6">
    <source>
        <dbReference type="ARBA" id="ARBA00022630"/>
    </source>
</evidence>
<evidence type="ECO:0000256" key="14">
    <source>
        <dbReference type="ARBA" id="ARBA00032738"/>
    </source>
</evidence>
<dbReference type="Proteomes" id="UP001595712">
    <property type="component" value="Unassembled WGS sequence"/>
</dbReference>
<evidence type="ECO:0000256" key="3">
    <source>
        <dbReference type="ARBA" id="ARBA00007588"/>
    </source>
</evidence>
<comment type="similarity">
    <text evidence="3">Belongs to the lysine N(6)-hydroxylase/L-ornithine N(5)-oxygenase family.</text>
</comment>
<dbReference type="Pfam" id="PF13434">
    <property type="entry name" value="Lys_Orn_oxgnase"/>
    <property type="match status" value="1"/>
</dbReference>